<feature type="transmembrane region" description="Helical" evidence="1">
    <location>
        <begin position="12"/>
        <end position="30"/>
    </location>
</feature>
<sequence>MAIRQLADPNYIHQYLYCLILHGYFVYFYSETTYVELLRINV</sequence>
<keyword evidence="1" id="KW-0812">Transmembrane</keyword>
<reference evidence="2 3" key="1">
    <citation type="submission" date="2019-03" db="EMBL/GenBank/DDBJ databases">
        <title>Genomic Encyclopedia of Archaeal and Bacterial Type Strains, Phase II (KMG-II): from individual species to whole genera.</title>
        <authorList>
            <person name="Goeker M."/>
        </authorList>
    </citation>
    <scope>NUCLEOTIDE SEQUENCE [LARGE SCALE GENOMIC DNA]</scope>
    <source>
        <strain evidence="2 3">DSM 28353</strain>
    </source>
</reference>
<keyword evidence="3" id="KW-1185">Reference proteome</keyword>
<comment type="caution">
    <text evidence="2">The sequence shown here is derived from an EMBL/GenBank/DDBJ whole genome shotgun (WGS) entry which is preliminary data.</text>
</comment>
<gene>
    <name evidence="2" type="ORF">CLV99_3772</name>
</gene>
<protein>
    <submittedName>
        <fullName evidence="2">Uncharacterized protein</fullName>
    </submittedName>
</protein>
<keyword evidence="1" id="KW-1133">Transmembrane helix</keyword>
<organism evidence="2 3">
    <name type="scientific">Sphingobacterium yanglingense</name>
    <dbReference type="NCBI Taxonomy" id="1437280"/>
    <lineage>
        <taxon>Bacteria</taxon>
        <taxon>Pseudomonadati</taxon>
        <taxon>Bacteroidota</taxon>
        <taxon>Sphingobacteriia</taxon>
        <taxon>Sphingobacteriales</taxon>
        <taxon>Sphingobacteriaceae</taxon>
        <taxon>Sphingobacterium</taxon>
    </lineage>
</organism>
<evidence type="ECO:0000313" key="3">
    <source>
        <dbReference type="Proteomes" id="UP000295292"/>
    </source>
</evidence>
<evidence type="ECO:0000256" key="1">
    <source>
        <dbReference type="SAM" id="Phobius"/>
    </source>
</evidence>
<name>A0A4R6W839_9SPHI</name>
<dbReference type="Proteomes" id="UP000295292">
    <property type="component" value="Unassembled WGS sequence"/>
</dbReference>
<evidence type="ECO:0000313" key="2">
    <source>
        <dbReference type="EMBL" id="TDQ75172.1"/>
    </source>
</evidence>
<accession>A0A4R6W839</accession>
<dbReference type="AlphaFoldDB" id="A0A4R6W839"/>
<dbReference type="EMBL" id="SNYV01000017">
    <property type="protein sequence ID" value="TDQ75172.1"/>
    <property type="molecule type" value="Genomic_DNA"/>
</dbReference>
<proteinExistence type="predicted"/>
<keyword evidence="1" id="KW-0472">Membrane</keyword>